<dbReference type="Proteomes" id="UP000045840">
    <property type="component" value="Unassembled WGS sequence"/>
</dbReference>
<dbReference type="EMBL" id="CQAZ01000071">
    <property type="protein sequence ID" value="CNI58513.1"/>
    <property type="molecule type" value="Genomic_DNA"/>
</dbReference>
<organism evidence="1 4">
    <name type="scientific">Yersinia pekkanenii</name>
    <dbReference type="NCBI Taxonomy" id="1288385"/>
    <lineage>
        <taxon>Bacteria</taxon>
        <taxon>Pseudomonadati</taxon>
        <taxon>Pseudomonadota</taxon>
        <taxon>Gammaproteobacteria</taxon>
        <taxon>Enterobacterales</taxon>
        <taxon>Yersiniaceae</taxon>
        <taxon>Yersinia</taxon>
    </lineage>
</organism>
<dbReference type="OrthoDB" id="8612466at2"/>
<dbReference type="RefSeq" id="WP_049615209.1">
    <property type="nucleotide sequence ID" value="NZ_CAWMMU010000052.1"/>
</dbReference>
<dbReference type="InterPro" id="IPR048149">
    <property type="entry name" value="YjaA"/>
</dbReference>
<proteinExistence type="predicted"/>
<evidence type="ECO:0000313" key="3">
    <source>
        <dbReference type="Proteomes" id="UP000044625"/>
    </source>
</evidence>
<reference evidence="4" key="3">
    <citation type="submission" date="2015-03" db="EMBL/GenBank/DDBJ databases">
        <authorList>
            <consortium name="Pathogen Informatics"/>
        </authorList>
    </citation>
    <scope>NUCLEOTIDE SEQUENCE [LARGE SCALE GENOMIC DNA]</scope>
    <source>
        <strain evidence="4">A125KOH2</strain>
    </source>
</reference>
<keyword evidence="3" id="KW-1185">Reference proteome</keyword>
<evidence type="ECO:0000313" key="4">
    <source>
        <dbReference type="Proteomes" id="UP000045840"/>
    </source>
</evidence>
<dbReference type="NCBIfam" id="NF041448">
    <property type="entry name" value="stress_YjaA"/>
    <property type="match status" value="1"/>
</dbReference>
<dbReference type="STRING" id="1288385.ERS137968_04613"/>
<reference evidence="1" key="2">
    <citation type="submission" date="2015-03" db="EMBL/GenBank/DDBJ databases">
        <authorList>
            <person name="Murphy D."/>
        </authorList>
    </citation>
    <scope>NUCLEOTIDE SEQUENCE [LARGE SCALE GENOMIC DNA]</scope>
    <source>
        <strain evidence="1">A125KOH2</strain>
    </source>
</reference>
<dbReference type="Proteomes" id="UP000044625">
    <property type="component" value="Unassembled WGS sequence"/>
</dbReference>
<gene>
    <name evidence="1" type="ORF">ERS008529_04428</name>
    <name evidence="2" type="ORF">ERS137968_04613</name>
</gene>
<evidence type="ECO:0000313" key="2">
    <source>
        <dbReference type="EMBL" id="CRY69461.1"/>
    </source>
</evidence>
<dbReference type="AlphaFoldDB" id="A0A0T9RE79"/>
<evidence type="ECO:0000313" key="1">
    <source>
        <dbReference type="EMBL" id="CNI58513.1"/>
    </source>
</evidence>
<name>A0A0T9RE79_9GAMM</name>
<reference evidence="2 3" key="1">
    <citation type="submission" date="2015-03" db="EMBL/GenBank/DDBJ databases">
        <authorList>
            <consortium name="Pathogen Informatics"/>
            <person name="Murphy D."/>
        </authorList>
    </citation>
    <scope>NUCLEOTIDE SEQUENCE [LARGE SCALE GENOMIC DNA]</scope>
    <source>
        <strain evidence="2">Type strain: CIP110230</strain>
        <strain evidence="3">type strain: CIP110230</strain>
    </source>
</reference>
<accession>A0A0T9RE79</accession>
<protein>
    <submittedName>
        <fullName evidence="1">Uncharacterized protein</fullName>
    </submittedName>
</protein>
<sequence>MSFFYLKISKNNLTLKSLDSQKIASGTAAFSTERLLIGQFFIAEACLCSLVPQVFPGFINQLKRRHLRTHILVHVQDMLEGGISQVEQRIFQEFTVPSFPKGHSTVYTAPQTLSDTTVRRIILMNSNNIITAADLRI</sequence>
<dbReference type="EMBL" id="CWJL01000052">
    <property type="protein sequence ID" value="CRY69461.1"/>
    <property type="molecule type" value="Genomic_DNA"/>
</dbReference>